<feature type="transmembrane region" description="Helical" evidence="2">
    <location>
        <begin position="161"/>
        <end position="183"/>
    </location>
</feature>
<comment type="caution">
    <text evidence="3">The sequence shown here is derived from an EMBL/GenBank/DDBJ whole genome shotgun (WGS) entry which is preliminary data.</text>
</comment>
<reference evidence="3 4" key="1">
    <citation type="journal article" date="2023" name="Commun. Biol.">
        <title>Genome analysis of Parmales, the sister group of diatoms, reveals the evolutionary specialization of diatoms from phago-mixotrophs to photoautotrophs.</title>
        <authorList>
            <person name="Ban H."/>
            <person name="Sato S."/>
            <person name="Yoshikawa S."/>
            <person name="Yamada K."/>
            <person name="Nakamura Y."/>
            <person name="Ichinomiya M."/>
            <person name="Sato N."/>
            <person name="Blanc-Mathieu R."/>
            <person name="Endo H."/>
            <person name="Kuwata A."/>
            <person name="Ogata H."/>
        </authorList>
    </citation>
    <scope>NUCLEOTIDE SEQUENCE [LARGE SCALE GENOMIC DNA]</scope>
</reference>
<keyword evidence="2" id="KW-0472">Membrane</keyword>
<feature type="transmembrane region" description="Helical" evidence="2">
    <location>
        <begin position="25"/>
        <end position="48"/>
    </location>
</feature>
<dbReference type="PANTHER" id="PTHR34289:SF8">
    <property type="entry name" value="DUF819 DOMAIN-CONTAINING PROTEIN"/>
    <property type="match status" value="1"/>
</dbReference>
<dbReference type="InterPro" id="IPR008537">
    <property type="entry name" value="DUF819"/>
</dbReference>
<dbReference type="PANTHER" id="PTHR34289">
    <property type="entry name" value="PROTEIN, PUTATIVE (DUF819)-RELATED"/>
    <property type="match status" value="1"/>
</dbReference>
<keyword evidence="2" id="KW-0812">Transmembrane</keyword>
<evidence type="ECO:0000313" key="4">
    <source>
        <dbReference type="Proteomes" id="UP001165060"/>
    </source>
</evidence>
<gene>
    <name evidence="3" type="ORF">TeGR_g12122</name>
</gene>
<feature type="transmembrane region" description="Helical" evidence="2">
    <location>
        <begin position="531"/>
        <end position="549"/>
    </location>
</feature>
<name>A0ABQ6M893_9STRA</name>
<keyword evidence="2" id="KW-1133">Transmembrane helix</keyword>
<evidence type="ECO:0000256" key="1">
    <source>
        <dbReference type="SAM" id="MobiDB-lite"/>
    </source>
</evidence>
<keyword evidence="4" id="KW-1185">Reference proteome</keyword>
<feature type="transmembrane region" description="Helical" evidence="2">
    <location>
        <begin position="192"/>
        <end position="211"/>
    </location>
</feature>
<feature type="transmembrane region" description="Helical" evidence="2">
    <location>
        <begin position="133"/>
        <end position="155"/>
    </location>
</feature>
<dbReference type="Pfam" id="PF05684">
    <property type="entry name" value="DUF819"/>
    <property type="match status" value="1"/>
</dbReference>
<feature type="region of interest" description="Disordered" evidence="1">
    <location>
        <begin position="219"/>
        <end position="248"/>
    </location>
</feature>
<feature type="non-terminal residue" evidence="3">
    <location>
        <position position="642"/>
    </location>
</feature>
<sequence>MYVSFFVASLASIFASTVIHHTLRPPLAISTILLASYVGGAVNMLALARMLEVPSATTSMYCAVDCGVMLIYLALVEWLHATLLLARAIGSAFNAVAPAAVPRTVTAQSTVLSLVALGSYFKDRVPAKRKKELVVFSQLTSQLFYSAVALSLGASRSDLRAFPYLVVGGLQLLHVLVMFFAVLAKRSWATQLLLASNAAIGGAGTAALFAANVQKPELVEDGEEDYEDEDDEEEYPEYPEDDEEDYPEYPGYSYPEWEEELVEIDTQGALYNAISTGGSSVIGTGGLLDVDPGTYEAPDSASAYSSTTVYSTANTYFFMRCTTGDMGCVLSGGKERLIMSIGDTMDDTVEVWGTNFRDGKGSGVLPGALEVRLGGVIDLIMCMFEDNVGESVGAVHVQEEGAAYLYAVWFGGNVGTEYSDVLVEDDGICEQSEEDEDAETEEEEDDEVDFTEDCEEGQGCCIWDDDMERDVRVPCSGDQGSCYDVDHETEEKVLVLCDGETWSPTPAPTPAPTASPTAALPRISHSRLLEWVSYITAGAFLLGFIFLLCKKNARFVARHKASTYGAIFYSLFDWTMDLTTARRMYHEGTDVGNKFAFYAVLVLSVNLVCNIFLQSCILVHEKKENNINKPAVLKNGIYVGIV</sequence>
<dbReference type="Proteomes" id="UP001165060">
    <property type="component" value="Unassembled WGS sequence"/>
</dbReference>
<feature type="region of interest" description="Disordered" evidence="1">
    <location>
        <begin position="430"/>
        <end position="451"/>
    </location>
</feature>
<feature type="transmembrane region" description="Helical" evidence="2">
    <location>
        <begin position="561"/>
        <end position="576"/>
    </location>
</feature>
<proteinExistence type="predicted"/>
<dbReference type="EMBL" id="BRYB01000051">
    <property type="protein sequence ID" value="GMI21499.1"/>
    <property type="molecule type" value="Genomic_DNA"/>
</dbReference>
<accession>A0ABQ6M893</accession>
<evidence type="ECO:0000256" key="2">
    <source>
        <dbReference type="SAM" id="Phobius"/>
    </source>
</evidence>
<feature type="transmembrane region" description="Helical" evidence="2">
    <location>
        <begin position="100"/>
        <end position="121"/>
    </location>
</feature>
<protein>
    <submittedName>
        <fullName evidence="3">Uncharacterized protein</fullName>
    </submittedName>
</protein>
<feature type="transmembrane region" description="Helical" evidence="2">
    <location>
        <begin position="60"/>
        <end position="80"/>
    </location>
</feature>
<organism evidence="3 4">
    <name type="scientific">Tetraparma gracilis</name>
    <dbReference type="NCBI Taxonomy" id="2962635"/>
    <lineage>
        <taxon>Eukaryota</taxon>
        <taxon>Sar</taxon>
        <taxon>Stramenopiles</taxon>
        <taxon>Ochrophyta</taxon>
        <taxon>Bolidophyceae</taxon>
        <taxon>Parmales</taxon>
        <taxon>Triparmaceae</taxon>
        <taxon>Tetraparma</taxon>
    </lineage>
</organism>
<feature type="transmembrane region" description="Helical" evidence="2">
    <location>
        <begin position="596"/>
        <end position="619"/>
    </location>
</feature>
<evidence type="ECO:0000313" key="3">
    <source>
        <dbReference type="EMBL" id="GMI21499.1"/>
    </source>
</evidence>
<feature type="compositionally biased region" description="Acidic residues" evidence="1">
    <location>
        <begin position="219"/>
        <end position="247"/>
    </location>
</feature>